<keyword evidence="7" id="KW-1185">Reference proteome</keyword>
<evidence type="ECO:0000256" key="2">
    <source>
        <dbReference type="ARBA" id="ARBA00022679"/>
    </source>
</evidence>
<dbReference type="GO" id="GO:0006596">
    <property type="term" value="P:polyamine biosynthetic process"/>
    <property type="evidence" value="ECO:0007669"/>
    <property type="project" value="UniProtKB-UniRule"/>
</dbReference>
<evidence type="ECO:0000313" key="7">
    <source>
        <dbReference type="Proteomes" id="UP000011704"/>
    </source>
</evidence>
<protein>
    <submittedName>
        <fullName evidence="6">Putative Spermidine synthase</fullName>
    </submittedName>
</protein>
<evidence type="ECO:0000256" key="4">
    <source>
        <dbReference type="PROSITE-ProRule" id="PRU00354"/>
    </source>
</evidence>
<dbReference type="PANTHER" id="PTHR43317">
    <property type="entry name" value="THERMOSPERMINE SYNTHASE ACAULIS5"/>
    <property type="match status" value="1"/>
</dbReference>
<accession>M1YVA8</accession>
<feature type="active site" description="Proton acceptor" evidence="4">
    <location>
        <position position="156"/>
    </location>
</feature>
<evidence type="ECO:0000256" key="3">
    <source>
        <dbReference type="ARBA" id="ARBA00023115"/>
    </source>
</evidence>
<dbReference type="InParanoid" id="M1YVA8"/>
<comment type="similarity">
    <text evidence="1">Belongs to the spermidine/spermine synthase family.</text>
</comment>
<dbReference type="NCBIfam" id="NF037959">
    <property type="entry name" value="MFS_SpdSyn"/>
    <property type="match status" value="1"/>
</dbReference>
<reference evidence="6 7" key="1">
    <citation type="journal article" date="2013" name="Front. Microbiol.">
        <title>The genome of Nitrospina gracilis illuminates the metabolism and evolution of the major marine nitrite oxidizer.</title>
        <authorList>
            <person name="Luecker S."/>
            <person name="Nowka B."/>
            <person name="Rattei T."/>
            <person name="Spieck E."/>
            <person name="and Daims H."/>
        </authorList>
    </citation>
    <scope>NUCLEOTIDE SEQUENCE [LARGE SCALE GENOMIC DNA]</scope>
    <source>
        <strain evidence="6 7">3/211</strain>
    </source>
</reference>
<dbReference type="Proteomes" id="UP000011704">
    <property type="component" value="Unassembled WGS sequence"/>
</dbReference>
<evidence type="ECO:0000313" key="6">
    <source>
        <dbReference type="EMBL" id="CCQ89240.1"/>
    </source>
</evidence>
<dbReference type="EMBL" id="CAQJ01000002">
    <property type="protein sequence ID" value="CCQ89240.1"/>
    <property type="molecule type" value="Genomic_DNA"/>
</dbReference>
<dbReference type="AlphaFoldDB" id="M1YVA8"/>
<comment type="caution">
    <text evidence="6">The sequence shown here is derived from an EMBL/GenBank/DDBJ whole genome shotgun (WGS) entry which is preliminary data.</text>
</comment>
<dbReference type="SUPFAM" id="SSF53335">
    <property type="entry name" value="S-adenosyl-L-methionine-dependent methyltransferases"/>
    <property type="match status" value="1"/>
</dbReference>
<dbReference type="GO" id="GO:0010487">
    <property type="term" value="F:thermospermine synthase activity"/>
    <property type="evidence" value="ECO:0007669"/>
    <property type="project" value="TreeGrafter"/>
</dbReference>
<sequence length="309" mass="34750">MSSQPTKNQGSGEDLKVLAHARSRYNDIFVIQSGTHREMWFRGNGDFFLQSRIDPARPQDLVLVYSRLTMAALLFRPPLKRVLVIGQGGGVLPAALARWFPGLIIDVVEIDAKVTALCQRFFFPLDQKGVTVHTEDGRSFLERTQGKLLYDLVILDAFKSGSIPFHLKTVEFYERIRGVLSPDGVVATNLYGPSNEHKPSDWKTLTAVFEHLYFFEDEEGRATVAVGTRDKSRMTADVLKKRAAAYPRPPGMNLDLVHLAERWVEPDFTSPSARVFVDAIQGSDLKRIIDNNNRLDPVGKVPYTLVNLH</sequence>
<feature type="domain" description="PABS" evidence="5">
    <location>
        <begin position="1"/>
        <end position="239"/>
    </location>
</feature>
<organism evidence="6 7">
    <name type="scientific">Nitrospina gracilis (strain 3/211)</name>
    <dbReference type="NCBI Taxonomy" id="1266370"/>
    <lineage>
        <taxon>Bacteria</taxon>
        <taxon>Pseudomonadati</taxon>
        <taxon>Nitrospinota/Tectimicrobiota group</taxon>
        <taxon>Nitrospinota</taxon>
        <taxon>Nitrospinia</taxon>
        <taxon>Nitrospinales</taxon>
        <taxon>Nitrospinaceae</taxon>
        <taxon>Nitrospina</taxon>
    </lineage>
</organism>
<evidence type="ECO:0000259" key="5">
    <source>
        <dbReference type="PROSITE" id="PS51006"/>
    </source>
</evidence>
<dbReference type="PANTHER" id="PTHR43317:SF1">
    <property type="entry name" value="THERMOSPERMINE SYNTHASE ACAULIS5"/>
    <property type="match status" value="1"/>
</dbReference>
<dbReference type="Pfam" id="PF01564">
    <property type="entry name" value="Spermine_synth"/>
    <property type="match status" value="1"/>
</dbReference>
<evidence type="ECO:0000256" key="1">
    <source>
        <dbReference type="ARBA" id="ARBA00007867"/>
    </source>
</evidence>
<gene>
    <name evidence="6" type="ORF">NITGR_100045</name>
</gene>
<keyword evidence="2 4" id="KW-0808">Transferase</keyword>
<proteinExistence type="inferred from homology"/>
<dbReference type="CDD" id="cd02440">
    <property type="entry name" value="AdoMet_MTases"/>
    <property type="match status" value="1"/>
</dbReference>
<dbReference type="HOGENOM" id="CLU_899635_0_0_0"/>
<dbReference type="OrthoDB" id="5504944at2"/>
<dbReference type="STRING" id="1266370.NITGR_100045"/>
<dbReference type="InterPro" id="IPR029063">
    <property type="entry name" value="SAM-dependent_MTases_sf"/>
</dbReference>
<dbReference type="InterPro" id="IPR030374">
    <property type="entry name" value="PABS"/>
</dbReference>
<name>M1YVA8_NITG3</name>
<dbReference type="PROSITE" id="PS51006">
    <property type="entry name" value="PABS_2"/>
    <property type="match status" value="1"/>
</dbReference>
<keyword evidence="3 4" id="KW-0620">Polyamine biosynthesis</keyword>
<dbReference type="Gene3D" id="3.40.50.150">
    <property type="entry name" value="Vaccinia Virus protein VP39"/>
    <property type="match status" value="1"/>
</dbReference>
<dbReference type="RefSeq" id="WP_005005419.1">
    <property type="nucleotide sequence ID" value="NZ_HG422173.1"/>
</dbReference>